<keyword evidence="6" id="KW-1185">Reference proteome</keyword>
<comment type="caution">
    <text evidence="5">The sequence shown here is derived from an EMBL/GenBank/DDBJ whole genome shotgun (WGS) entry which is preliminary data.</text>
</comment>
<reference evidence="6" key="1">
    <citation type="submission" date="2015-08" db="EMBL/GenBank/DDBJ databases">
        <title>Genome sequence of the strict anaerobe Clostridium homopropionicum LuHBu1 (DSM 5847T).</title>
        <authorList>
            <person name="Poehlein A."/>
            <person name="Beck M."/>
            <person name="Schiel-Bengelsdorf B."/>
            <person name="Bengelsdorf F.R."/>
            <person name="Daniel R."/>
            <person name="Duerre P."/>
        </authorList>
    </citation>
    <scope>NUCLEOTIDE SEQUENCE [LARGE SCALE GENOMIC DNA]</scope>
    <source>
        <strain evidence="6">DSM 5847</strain>
    </source>
</reference>
<dbReference type="AlphaFoldDB" id="A0A0L6ZCY7"/>
<organism evidence="5 6">
    <name type="scientific">Clostridium homopropionicum DSM 5847</name>
    <dbReference type="NCBI Taxonomy" id="1121318"/>
    <lineage>
        <taxon>Bacteria</taxon>
        <taxon>Bacillati</taxon>
        <taxon>Bacillota</taxon>
        <taxon>Clostridia</taxon>
        <taxon>Eubacteriales</taxon>
        <taxon>Clostridiaceae</taxon>
        <taxon>Clostridium</taxon>
    </lineage>
</organism>
<dbReference type="PROSITE" id="PS50977">
    <property type="entry name" value="HTH_TETR_2"/>
    <property type="match status" value="1"/>
</dbReference>
<dbReference type="PRINTS" id="PR00455">
    <property type="entry name" value="HTHTETR"/>
</dbReference>
<feature type="transmembrane region" description="Helical" evidence="3">
    <location>
        <begin position="156"/>
        <end position="173"/>
    </location>
</feature>
<dbReference type="Gene3D" id="1.10.357.10">
    <property type="entry name" value="Tetracycline Repressor, domain 2"/>
    <property type="match status" value="1"/>
</dbReference>
<dbReference type="STRING" id="36844.SAMN04488501_10347"/>
<evidence type="ECO:0000256" key="1">
    <source>
        <dbReference type="ARBA" id="ARBA00023125"/>
    </source>
</evidence>
<sequence>MSRIIDNPRELILSKSKEILYNEGYSALNMRNVAKACQIALGTIYNYFPTKKELVMEMMIDYWKKYFLILDSIKHSDGDLYYKLEKIFNELSNFIKTFKEVWLKPELCDTSEFIQSGLEKQYLYMSELIRIIENILSSDTYYTNSELNKRLSSNEIASFIVVNFISMIQMPFFKYESFEKLLKAFLK</sequence>
<accession>A0A0L6ZCY7</accession>
<keyword evidence="1 2" id="KW-0238">DNA-binding</keyword>
<dbReference type="InterPro" id="IPR001647">
    <property type="entry name" value="HTH_TetR"/>
</dbReference>
<dbReference type="RefSeq" id="WP_052220530.1">
    <property type="nucleotide sequence ID" value="NZ_LHUR01000012.1"/>
</dbReference>
<gene>
    <name evidence="5" type="primary">kstR</name>
    <name evidence="5" type="ORF">CLHOM_09500</name>
</gene>
<dbReference type="Proteomes" id="UP000037043">
    <property type="component" value="Unassembled WGS sequence"/>
</dbReference>
<name>A0A0L6ZCY7_9CLOT</name>
<feature type="domain" description="HTH tetR-type" evidence="4">
    <location>
        <begin position="6"/>
        <end position="66"/>
    </location>
</feature>
<evidence type="ECO:0000256" key="2">
    <source>
        <dbReference type="PROSITE-ProRule" id="PRU00335"/>
    </source>
</evidence>
<keyword evidence="3" id="KW-0472">Membrane</keyword>
<evidence type="ECO:0000259" key="4">
    <source>
        <dbReference type="PROSITE" id="PS50977"/>
    </source>
</evidence>
<evidence type="ECO:0000256" key="3">
    <source>
        <dbReference type="SAM" id="Phobius"/>
    </source>
</evidence>
<dbReference type="SUPFAM" id="SSF46689">
    <property type="entry name" value="Homeodomain-like"/>
    <property type="match status" value="1"/>
</dbReference>
<dbReference type="PANTHER" id="PTHR43479:SF11">
    <property type="entry name" value="ACREF_ENVCD OPERON REPRESSOR-RELATED"/>
    <property type="match status" value="1"/>
</dbReference>
<keyword evidence="3" id="KW-0812">Transmembrane</keyword>
<dbReference type="PATRIC" id="fig|1121318.3.peg.954"/>
<protein>
    <submittedName>
        <fullName evidence="5">HTH-type transcriptional repressor KstR</fullName>
    </submittedName>
</protein>
<dbReference type="GO" id="GO:0003677">
    <property type="term" value="F:DNA binding"/>
    <property type="evidence" value="ECO:0007669"/>
    <property type="project" value="UniProtKB-UniRule"/>
</dbReference>
<keyword evidence="3" id="KW-1133">Transmembrane helix</keyword>
<dbReference type="PANTHER" id="PTHR43479">
    <property type="entry name" value="ACREF/ENVCD OPERON REPRESSOR-RELATED"/>
    <property type="match status" value="1"/>
</dbReference>
<feature type="DNA-binding region" description="H-T-H motif" evidence="2">
    <location>
        <begin position="29"/>
        <end position="48"/>
    </location>
</feature>
<dbReference type="EMBL" id="LHUR01000012">
    <property type="protein sequence ID" value="KOA20807.1"/>
    <property type="molecule type" value="Genomic_DNA"/>
</dbReference>
<dbReference type="InterPro" id="IPR050624">
    <property type="entry name" value="HTH-type_Tx_Regulator"/>
</dbReference>
<evidence type="ECO:0000313" key="5">
    <source>
        <dbReference type="EMBL" id="KOA20807.1"/>
    </source>
</evidence>
<dbReference type="InterPro" id="IPR009057">
    <property type="entry name" value="Homeodomain-like_sf"/>
</dbReference>
<dbReference type="Pfam" id="PF00440">
    <property type="entry name" value="TetR_N"/>
    <property type="match status" value="1"/>
</dbReference>
<proteinExistence type="predicted"/>
<evidence type="ECO:0000313" key="6">
    <source>
        <dbReference type="Proteomes" id="UP000037043"/>
    </source>
</evidence>